<organism evidence="2 4">
    <name type="scientific">Alkalithermobacter thermoalcaliphilus JW-YL-7 = DSM 7308</name>
    <dbReference type="NCBI Taxonomy" id="1121328"/>
    <lineage>
        <taxon>Bacteria</taxon>
        <taxon>Bacillati</taxon>
        <taxon>Bacillota</taxon>
        <taxon>Clostridia</taxon>
        <taxon>Peptostreptococcales</taxon>
        <taxon>Tepidibacteraceae</taxon>
        <taxon>Alkalithermobacter</taxon>
    </lineage>
</organism>
<keyword evidence="1" id="KW-1133">Transmembrane helix</keyword>
<feature type="transmembrane region" description="Helical" evidence="1">
    <location>
        <begin position="169"/>
        <end position="189"/>
    </location>
</feature>
<evidence type="ECO:0008006" key="6">
    <source>
        <dbReference type="Google" id="ProtNLM"/>
    </source>
</evidence>
<dbReference type="AlphaFoldDB" id="A0A150FPE5"/>
<feature type="transmembrane region" description="Helical" evidence="1">
    <location>
        <begin position="235"/>
        <end position="255"/>
    </location>
</feature>
<feature type="transmembrane region" description="Helical" evidence="1">
    <location>
        <begin position="307"/>
        <end position="324"/>
    </location>
</feature>
<feature type="transmembrane region" description="Helical" evidence="1">
    <location>
        <begin position="331"/>
        <end position="347"/>
    </location>
</feature>
<evidence type="ECO:0000313" key="5">
    <source>
        <dbReference type="Proteomes" id="UP000323392"/>
    </source>
</evidence>
<reference evidence="2 4" key="1">
    <citation type="submission" date="2016-02" db="EMBL/GenBank/DDBJ databases">
        <title>Draft genome sequence for Clostridium paradoxum JW-YL-7.</title>
        <authorList>
            <person name="Utturkar S.M."/>
            <person name="Lancaster A."/>
            <person name="Poole F.L."/>
            <person name="Adams M.W."/>
            <person name="Brown S.D."/>
        </authorList>
    </citation>
    <scope>NUCLEOTIDE SEQUENCE [LARGE SCALE GENOMIC DNA]</scope>
    <source>
        <strain evidence="2 4">JW-YL-7</strain>
    </source>
</reference>
<feature type="transmembrane region" description="Helical" evidence="1">
    <location>
        <begin position="59"/>
        <end position="86"/>
    </location>
</feature>
<proteinExistence type="predicted"/>
<dbReference type="PATRIC" id="fig|1121328.3.peg.531"/>
<dbReference type="EMBL" id="LSFY01000001">
    <property type="protein sequence ID" value="KXZ39457.1"/>
    <property type="molecule type" value="Genomic_DNA"/>
</dbReference>
<feature type="transmembrane region" description="Helical" evidence="1">
    <location>
        <begin position="98"/>
        <end position="126"/>
    </location>
</feature>
<dbReference type="Proteomes" id="UP000323392">
    <property type="component" value="Unassembled WGS sequence"/>
</dbReference>
<comment type="caution">
    <text evidence="2">The sequence shown here is derived from an EMBL/GenBank/DDBJ whole genome shotgun (WGS) entry which is preliminary data.</text>
</comment>
<name>A0A150FPE5_CLOPD</name>
<feature type="transmembrane region" description="Helical" evidence="1">
    <location>
        <begin position="20"/>
        <end position="38"/>
    </location>
</feature>
<feature type="transmembrane region" description="Helical" evidence="1">
    <location>
        <begin position="138"/>
        <end position="157"/>
    </location>
</feature>
<keyword evidence="5" id="KW-1185">Reference proteome</keyword>
<dbReference type="RefSeq" id="WP_066068681.1">
    <property type="nucleotide sequence ID" value="NZ_FRBG01000002.1"/>
</dbReference>
<evidence type="ECO:0000313" key="3">
    <source>
        <dbReference type="EMBL" id="SHK50943.1"/>
    </source>
</evidence>
<evidence type="ECO:0000256" key="1">
    <source>
        <dbReference type="SAM" id="Phobius"/>
    </source>
</evidence>
<dbReference type="STRING" id="1121328.JWYL7_0532"/>
<keyword evidence="1" id="KW-0472">Membrane</keyword>
<feature type="transmembrane region" description="Helical" evidence="1">
    <location>
        <begin position="403"/>
        <end position="420"/>
    </location>
</feature>
<keyword evidence="1" id="KW-0812">Transmembrane</keyword>
<protein>
    <recommendedName>
        <fullName evidence="6">DUF1576 domain-containing protein</fullName>
    </recommendedName>
</protein>
<sequence>MKTGKTSTMNIESYAENNIKISFMVSFSLSLIIFSFLVDTPYEIFKGVYRILVEPAALITDYIGVGGIGAAFFNSGLLTLLFTFLLRALKITFNGATFASLFLIAGFALFGKNLLNVWFIVIGVYLYSKVQRDKFSKYIYMALFGTAISPIVSEIMFNSSLPIQYRIPLSMLIGICIGFVLPPLSVYLLKVHQGFNLYNIGFTAGIIGTVVVSIFKSYGYTPSPRFIWSSGNNLILGSYLFTIFFLMIVSGFMLNNKSFNGIKNISKRSGRLITDFIISDGFAPTLINMGISGFISTLYVIIVGGDLNGPTIGGIFTVVGFSAFGKHYKNISPIFLGVILGSITKTWSLTDPAILLAALFGTALAPIAGEFGWKYGVLAGFIHSSVVLNVGVLHGGLNLYNNGFAAGIVAAVLIPIIEGFRKEEI</sequence>
<dbReference type="Proteomes" id="UP000092605">
    <property type="component" value="Unassembled WGS sequence"/>
</dbReference>
<feature type="transmembrane region" description="Helical" evidence="1">
    <location>
        <begin position="196"/>
        <end position="215"/>
    </location>
</feature>
<evidence type="ECO:0000313" key="2">
    <source>
        <dbReference type="EMBL" id="KXZ39457.1"/>
    </source>
</evidence>
<dbReference type="Pfam" id="PF07613">
    <property type="entry name" value="DUF1576"/>
    <property type="match status" value="2"/>
</dbReference>
<accession>A0A150FPE5</accession>
<dbReference type="InterPro" id="IPR011470">
    <property type="entry name" value="DUF1576"/>
</dbReference>
<evidence type="ECO:0000313" key="4">
    <source>
        <dbReference type="Proteomes" id="UP000092605"/>
    </source>
</evidence>
<dbReference type="EMBL" id="FRBG01000002">
    <property type="protein sequence ID" value="SHK50943.1"/>
    <property type="molecule type" value="Genomic_DNA"/>
</dbReference>
<reference evidence="3 5" key="2">
    <citation type="submission" date="2016-11" db="EMBL/GenBank/DDBJ databases">
        <authorList>
            <person name="Varghese N."/>
            <person name="Submissions S."/>
        </authorList>
    </citation>
    <scope>NUCLEOTIDE SEQUENCE [LARGE SCALE GENOMIC DNA]</scope>
    <source>
        <strain evidence="3 5">DSM 7308</strain>
    </source>
</reference>
<feature type="transmembrane region" description="Helical" evidence="1">
    <location>
        <begin position="376"/>
        <end position="397"/>
    </location>
</feature>
<feature type="transmembrane region" description="Helical" evidence="1">
    <location>
        <begin position="276"/>
        <end position="301"/>
    </location>
</feature>
<gene>
    <name evidence="2" type="ORF">JWYL7_0532</name>
    <name evidence="3" type="ORF">SAMN05661008_00357</name>
</gene>